<comment type="similarity">
    <text evidence="7">Belongs to the binding-protein-dependent transport system permease family.</text>
</comment>
<dbReference type="PROSITE" id="PS50928">
    <property type="entry name" value="ABC_TM1"/>
    <property type="match status" value="1"/>
</dbReference>
<name>A0A3D2X1S3_9FIRM</name>
<dbReference type="PANTHER" id="PTHR30465:SF0">
    <property type="entry name" value="OLIGOPEPTIDE TRANSPORT SYSTEM PERMEASE PROTEIN APPB"/>
    <property type="match status" value="1"/>
</dbReference>
<proteinExistence type="inferred from homology"/>
<dbReference type="CDD" id="cd06261">
    <property type="entry name" value="TM_PBP2"/>
    <property type="match status" value="1"/>
</dbReference>
<dbReference type="GO" id="GO:0005886">
    <property type="term" value="C:plasma membrane"/>
    <property type="evidence" value="ECO:0007669"/>
    <property type="project" value="UniProtKB-SubCell"/>
</dbReference>
<feature type="domain" description="ABC transmembrane type-1" evidence="8">
    <location>
        <begin position="1"/>
        <end position="109"/>
    </location>
</feature>
<keyword evidence="6 7" id="KW-0472">Membrane</keyword>
<accession>A0A3D2X1S3</accession>
<keyword evidence="5 7" id="KW-1133">Transmembrane helix</keyword>
<evidence type="ECO:0000256" key="1">
    <source>
        <dbReference type="ARBA" id="ARBA00004651"/>
    </source>
</evidence>
<evidence type="ECO:0000256" key="3">
    <source>
        <dbReference type="ARBA" id="ARBA00022475"/>
    </source>
</evidence>
<evidence type="ECO:0000256" key="7">
    <source>
        <dbReference type="RuleBase" id="RU363032"/>
    </source>
</evidence>
<evidence type="ECO:0000256" key="6">
    <source>
        <dbReference type="ARBA" id="ARBA00023136"/>
    </source>
</evidence>
<gene>
    <name evidence="9" type="ORF">DHW61_00215</name>
</gene>
<dbReference type="InterPro" id="IPR035906">
    <property type="entry name" value="MetI-like_sf"/>
</dbReference>
<keyword evidence="2 7" id="KW-0813">Transport</keyword>
<comment type="subcellular location">
    <subcellularLocation>
        <location evidence="1 7">Cell membrane</location>
        <topology evidence="1 7">Multi-pass membrane protein</topology>
    </subcellularLocation>
</comment>
<organism evidence="9 10">
    <name type="scientific">Lachnoclostridium phytofermentans</name>
    <dbReference type="NCBI Taxonomy" id="66219"/>
    <lineage>
        <taxon>Bacteria</taxon>
        <taxon>Bacillati</taxon>
        <taxon>Bacillota</taxon>
        <taxon>Clostridia</taxon>
        <taxon>Lachnospirales</taxon>
        <taxon>Lachnospiraceae</taxon>
    </lineage>
</organism>
<evidence type="ECO:0000256" key="4">
    <source>
        <dbReference type="ARBA" id="ARBA00022692"/>
    </source>
</evidence>
<feature type="non-terminal residue" evidence="9">
    <location>
        <position position="1"/>
    </location>
</feature>
<protein>
    <submittedName>
        <fullName evidence="9">Diguanylate cyclase</fullName>
    </submittedName>
</protein>
<evidence type="ECO:0000256" key="2">
    <source>
        <dbReference type="ARBA" id="ARBA00022448"/>
    </source>
</evidence>
<dbReference type="InterPro" id="IPR000515">
    <property type="entry name" value="MetI-like"/>
</dbReference>
<dbReference type="PANTHER" id="PTHR30465">
    <property type="entry name" value="INNER MEMBRANE ABC TRANSPORTER"/>
    <property type="match status" value="1"/>
</dbReference>
<comment type="caution">
    <text evidence="9">The sequence shown here is derived from an EMBL/GenBank/DDBJ whole genome shotgun (WGS) entry which is preliminary data.</text>
</comment>
<evidence type="ECO:0000256" key="5">
    <source>
        <dbReference type="ARBA" id="ARBA00022989"/>
    </source>
</evidence>
<dbReference type="GO" id="GO:0055085">
    <property type="term" value="P:transmembrane transport"/>
    <property type="evidence" value="ECO:0007669"/>
    <property type="project" value="InterPro"/>
</dbReference>
<reference evidence="9 10" key="1">
    <citation type="journal article" date="2018" name="Nat. Biotechnol.">
        <title>A standardized bacterial taxonomy based on genome phylogeny substantially revises the tree of life.</title>
        <authorList>
            <person name="Parks D.H."/>
            <person name="Chuvochina M."/>
            <person name="Waite D.W."/>
            <person name="Rinke C."/>
            <person name="Skarshewski A."/>
            <person name="Chaumeil P.A."/>
            <person name="Hugenholtz P."/>
        </authorList>
    </citation>
    <scope>NUCLEOTIDE SEQUENCE [LARGE SCALE GENOMIC DNA]</scope>
    <source>
        <strain evidence="9">UBA11728</strain>
    </source>
</reference>
<dbReference type="EMBL" id="DPVV01000008">
    <property type="protein sequence ID" value="HCL00844.1"/>
    <property type="molecule type" value="Genomic_DNA"/>
</dbReference>
<dbReference type="AlphaFoldDB" id="A0A3D2X1S3"/>
<evidence type="ECO:0000313" key="9">
    <source>
        <dbReference type="EMBL" id="HCL00844.1"/>
    </source>
</evidence>
<dbReference type="Gene3D" id="1.10.3720.10">
    <property type="entry name" value="MetI-like"/>
    <property type="match status" value="1"/>
</dbReference>
<dbReference type="Pfam" id="PF00528">
    <property type="entry name" value="BPD_transp_1"/>
    <property type="match status" value="1"/>
</dbReference>
<dbReference type="Proteomes" id="UP000262969">
    <property type="component" value="Unassembled WGS sequence"/>
</dbReference>
<sequence>LMRYTRTNMLEVLNSDYIRTARAKGLSEKAVIYKHAFRNTLIPIVTMLGGSIPGLFGGALITETVFAIPGIGSTSYKAILQGDIPFVMGYMMFIAILTVLGTILADISYAIVDPRVKLQ</sequence>
<keyword evidence="3" id="KW-1003">Cell membrane</keyword>
<feature type="transmembrane region" description="Helical" evidence="7">
    <location>
        <begin position="41"/>
        <end position="68"/>
    </location>
</feature>
<feature type="transmembrane region" description="Helical" evidence="7">
    <location>
        <begin position="88"/>
        <end position="112"/>
    </location>
</feature>
<evidence type="ECO:0000313" key="10">
    <source>
        <dbReference type="Proteomes" id="UP000262969"/>
    </source>
</evidence>
<dbReference type="SUPFAM" id="SSF161098">
    <property type="entry name" value="MetI-like"/>
    <property type="match status" value="1"/>
</dbReference>
<keyword evidence="4 7" id="KW-0812">Transmembrane</keyword>
<evidence type="ECO:0000259" key="8">
    <source>
        <dbReference type="PROSITE" id="PS50928"/>
    </source>
</evidence>